<organism evidence="3 4">
    <name type="scientific">Handroanthus impetiginosus</name>
    <dbReference type="NCBI Taxonomy" id="429701"/>
    <lineage>
        <taxon>Eukaryota</taxon>
        <taxon>Viridiplantae</taxon>
        <taxon>Streptophyta</taxon>
        <taxon>Embryophyta</taxon>
        <taxon>Tracheophyta</taxon>
        <taxon>Spermatophyta</taxon>
        <taxon>Magnoliopsida</taxon>
        <taxon>eudicotyledons</taxon>
        <taxon>Gunneridae</taxon>
        <taxon>Pentapetalae</taxon>
        <taxon>asterids</taxon>
        <taxon>lamiids</taxon>
        <taxon>Lamiales</taxon>
        <taxon>Bignoniaceae</taxon>
        <taxon>Crescentiina</taxon>
        <taxon>Tabebuia alliance</taxon>
        <taxon>Handroanthus</taxon>
    </lineage>
</organism>
<evidence type="ECO:0000259" key="2">
    <source>
        <dbReference type="Pfam" id="PF01397"/>
    </source>
</evidence>
<dbReference type="FunFam" id="1.50.10.130:FF:000001">
    <property type="entry name" value="Isoprene synthase, chloroplastic"/>
    <property type="match status" value="1"/>
</dbReference>
<keyword evidence="4" id="KW-1185">Reference proteome</keyword>
<dbReference type="PANTHER" id="PTHR31225">
    <property type="entry name" value="OS04G0344100 PROTEIN-RELATED"/>
    <property type="match status" value="1"/>
</dbReference>
<dbReference type="GO" id="GO:0010333">
    <property type="term" value="F:terpene synthase activity"/>
    <property type="evidence" value="ECO:0007669"/>
    <property type="project" value="InterPro"/>
</dbReference>
<dbReference type="InterPro" id="IPR001906">
    <property type="entry name" value="Terpene_synth_N"/>
</dbReference>
<keyword evidence="3" id="KW-0456">Lyase</keyword>
<evidence type="ECO:0000256" key="1">
    <source>
        <dbReference type="ARBA" id="ARBA00022842"/>
    </source>
</evidence>
<dbReference type="SUPFAM" id="SSF48239">
    <property type="entry name" value="Terpenoid cyclases/Protein prenyltransferases"/>
    <property type="match status" value="1"/>
</dbReference>
<dbReference type="GO" id="GO:0016114">
    <property type="term" value="P:terpenoid biosynthetic process"/>
    <property type="evidence" value="ECO:0007669"/>
    <property type="project" value="InterPro"/>
</dbReference>
<keyword evidence="1" id="KW-0460">Magnesium</keyword>
<comment type="caution">
    <text evidence="3">The sequence shown here is derived from an EMBL/GenBank/DDBJ whole genome shotgun (WGS) entry which is preliminary data.</text>
</comment>
<dbReference type="InterPro" id="IPR036965">
    <property type="entry name" value="Terpene_synth_N_sf"/>
</dbReference>
<accession>A0A2G9HTP3</accession>
<feature type="domain" description="Terpene synthase N-terminal" evidence="2">
    <location>
        <begin position="77"/>
        <end position="234"/>
    </location>
</feature>
<dbReference type="OrthoDB" id="908706at2759"/>
<dbReference type="Gene3D" id="1.50.10.130">
    <property type="entry name" value="Terpene synthase, N-terminal domain"/>
    <property type="match status" value="1"/>
</dbReference>
<name>A0A2G9HTP3_9LAMI</name>
<evidence type="ECO:0000313" key="3">
    <source>
        <dbReference type="EMBL" id="PIN20823.1"/>
    </source>
</evidence>
<dbReference type="GO" id="GO:0034008">
    <property type="term" value="F:R-linalool synthase activity"/>
    <property type="evidence" value="ECO:0007669"/>
    <property type="project" value="UniProtKB-EC"/>
</dbReference>
<dbReference type="Proteomes" id="UP000231279">
    <property type="component" value="Unassembled WGS sequence"/>
</dbReference>
<dbReference type="STRING" id="429701.A0A2G9HTP3"/>
<sequence>MASSRSTITLSSRASYGFSKSLFSWKINSCPMFGSRARTCICMSSSAPTSQSSSQMPIVTGNDALLKYIRQPVLFPSEEDEITKRREYLLEKTRIELQKPAEALEKLKLIDTIQRLGIGYYLEDDINGILQVEFSDGFSGKEDLFTTALRFRLLRHCGFRISSDVFLKFVGKNGKFKESLVKDTLGLLSLYEASYVGAKGEQILEEAMDFTKTHLQQSLPHLPPQLHRQVAQALELPRHLRMARLEARRFIEQYGLQSNHDRALLELATLDYNRVQAQHQMELAEITRSCTILFLH</sequence>
<dbReference type="InterPro" id="IPR050148">
    <property type="entry name" value="Terpene_synthase-like"/>
</dbReference>
<dbReference type="EMBL" id="NKXS01001049">
    <property type="protein sequence ID" value="PIN20823.1"/>
    <property type="molecule type" value="Genomic_DNA"/>
</dbReference>
<protein>
    <submittedName>
        <fullName evidence="3">R-linalool synthase</fullName>
        <ecNumber evidence="3">4.2.3.26</ecNumber>
    </submittedName>
</protein>
<proteinExistence type="predicted"/>
<gene>
    <name evidence="3" type="ORF">CDL12_06490</name>
</gene>
<dbReference type="PANTHER" id="PTHR31225:SF137">
    <property type="entry name" value="TERPENE SYNTHASE 11-RELATED"/>
    <property type="match status" value="1"/>
</dbReference>
<dbReference type="InterPro" id="IPR008930">
    <property type="entry name" value="Terpenoid_cyclase/PrenylTrfase"/>
</dbReference>
<dbReference type="AlphaFoldDB" id="A0A2G9HTP3"/>
<reference evidence="4" key="1">
    <citation type="journal article" date="2018" name="Gigascience">
        <title>Genome assembly of the Pink Ipe (Handroanthus impetiginosus, Bignoniaceae), a highly valued, ecologically keystone Neotropical timber forest tree.</title>
        <authorList>
            <person name="Silva-Junior O.B."/>
            <person name="Grattapaglia D."/>
            <person name="Novaes E."/>
            <person name="Collevatti R.G."/>
        </authorList>
    </citation>
    <scope>NUCLEOTIDE SEQUENCE [LARGE SCALE GENOMIC DNA]</scope>
    <source>
        <strain evidence="4">cv. UFG-1</strain>
    </source>
</reference>
<dbReference type="Pfam" id="PF01397">
    <property type="entry name" value="Terpene_synth"/>
    <property type="match status" value="1"/>
</dbReference>
<evidence type="ECO:0000313" key="4">
    <source>
        <dbReference type="Proteomes" id="UP000231279"/>
    </source>
</evidence>
<dbReference type="EC" id="4.2.3.26" evidence="3"/>